<dbReference type="SUPFAM" id="SSF101790">
    <property type="entry name" value="Aminomethyltransferase beta-barrel domain"/>
    <property type="match status" value="1"/>
</dbReference>
<keyword evidence="3" id="KW-1185">Reference proteome</keyword>
<name>A0A1E7Z7U8_9ALTE</name>
<sequence length="321" mass="35619">MVTPETLDSLAADYVIPLTHYTVLSIAGEQRDDYLQGQLTVNVKKLDEQTARHAAHCDFKGKTWSLSSVYRWHDEIWLTMPKGCAESSLGQLKKYGVFSKVEINDRADDVTLFAVSGDKTAQWVIDVFGALPDAGLSTLQNDAGVVVRQDFPSDQLLLALHTDAAAQFQQWMSDNSVTEYAPDVYEALAIKHGIADVSGAVVNEFVPQMMNVQALNGIDFNKGCYMGQEVVARTRYLGKNKRAGYVFCIPQAVDVNVGDTVEKELENGWRRGGTVIRKAQLKEQTWFMAVLPNDTESSTQHRLASSPELQSCFTALPYNLE</sequence>
<organism evidence="2 3">
    <name type="scientific">Alteromonas confluentis</name>
    <dbReference type="NCBI Taxonomy" id="1656094"/>
    <lineage>
        <taxon>Bacteria</taxon>
        <taxon>Pseudomonadati</taxon>
        <taxon>Pseudomonadota</taxon>
        <taxon>Gammaproteobacteria</taxon>
        <taxon>Alteromonadales</taxon>
        <taxon>Alteromonadaceae</taxon>
        <taxon>Alteromonas/Salinimonas group</taxon>
        <taxon>Alteromonas</taxon>
    </lineage>
</organism>
<dbReference type="InterPro" id="IPR045179">
    <property type="entry name" value="YgfZ/GcvT"/>
</dbReference>
<dbReference type="InterPro" id="IPR048451">
    <property type="entry name" value="YgfZ_barrel"/>
</dbReference>
<evidence type="ECO:0000313" key="2">
    <source>
        <dbReference type="EMBL" id="OFC69532.1"/>
    </source>
</evidence>
<dbReference type="EMBL" id="MDHN01000039">
    <property type="protein sequence ID" value="OFC69532.1"/>
    <property type="molecule type" value="Genomic_DNA"/>
</dbReference>
<dbReference type="Proteomes" id="UP000175691">
    <property type="component" value="Unassembled WGS sequence"/>
</dbReference>
<evidence type="ECO:0000259" key="1">
    <source>
        <dbReference type="Pfam" id="PF21130"/>
    </source>
</evidence>
<dbReference type="GO" id="GO:0016226">
    <property type="term" value="P:iron-sulfur cluster assembly"/>
    <property type="evidence" value="ECO:0007669"/>
    <property type="project" value="TreeGrafter"/>
</dbReference>
<dbReference type="Gene3D" id="3.30.70.1400">
    <property type="entry name" value="Aminomethyltransferase beta-barrel domains"/>
    <property type="match status" value="1"/>
</dbReference>
<dbReference type="InterPro" id="IPR017703">
    <property type="entry name" value="YgfZ/GCV_T_CS"/>
</dbReference>
<dbReference type="Gene3D" id="2.40.30.160">
    <property type="match status" value="1"/>
</dbReference>
<dbReference type="PANTHER" id="PTHR22602:SF0">
    <property type="entry name" value="TRANSFERASE CAF17, MITOCHONDRIAL-RELATED"/>
    <property type="match status" value="1"/>
</dbReference>
<protein>
    <recommendedName>
        <fullName evidence="1">tRNA-modifying protein YgfZ-like beta-barrel domain-containing protein</fullName>
    </recommendedName>
</protein>
<accession>A0A1E7Z7U8</accession>
<dbReference type="InterPro" id="IPR029043">
    <property type="entry name" value="GcvT/YgfZ_C"/>
</dbReference>
<comment type="caution">
    <text evidence="2">The sequence shown here is derived from an EMBL/GenBank/DDBJ whole genome shotgun (WGS) entry which is preliminary data.</text>
</comment>
<reference evidence="2 3" key="1">
    <citation type="submission" date="2016-08" db="EMBL/GenBank/DDBJ databases">
        <authorList>
            <person name="Seilhamer J.J."/>
        </authorList>
    </citation>
    <scope>NUCLEOTIDE SEQUENCE [LARGE SCALE GENOMIC DNA]</scope>
    <source>
        <strain evidence="2 3">KCTC 42603</strain>
    </source>
</reference>
<evidence type="ECO:0000313" key="3">
    <source>
        <dbReference type="Proteomes" id="UP000175691"/>
    </source>
</evidence>
<dbReference type="PIRSF" id="PIRSF006487">
    <property type="entry name" value="GcvT"/>
    <property type="match status" value="1"/>
</dbReference>
<dbReference type="PANTHER" id="PTHR22602">
    <property type="entry name" value="TRANSFERASE CAF17, MITOCHONDRIAL-RELATED"/>
    <property type="match status" value="1"/>
</dbReference>
<dbReference type="AlphaFoldDB" id="A0A1E7Z7U8"/>
<dbReference type="Pfam" id="PF21130">
    <property type="entry name" value="YgfZ_barrel"/>
    <property type="match status" value="1"/>
</dbReference>
<feature type="domain" description="tRNA-modifying protein YgfZ-like beta-barrel" evidence="1">
    <location>
        <begin position="240"/>
        <end position="304"/>
    </location>
</feature>
<dbReference type="SUPFAM" id="SSF103025">
    <property type="entry name" value="Folate-binding domain"/>
    <property type="match status" value="1"/>
</dbReference>
<proteinExistence type="predicted"/>
<dbReference type="OrthoDB" id="9796287at2"/>
<gene>
    <name evidence="2" type="ORF">BFC18_17565</name>
</gene>
<dbReference type="Gene3D" id="3.30.70.1630">
    <property type="match status" value="1"/>
</dbReference>
<dbReference type="RefSeq" id="WP_070126674.1">
    <property type="nucleotide sequence ID" value="NZ_MDHN01000039.1"/>
</dbReference>
<dbReference type="STRING" id="1656094.BFC18_17565"/>
<dbReference type="NCBIfam" id="TIGR03317">
    <property type="entry name" value="ygfZ_signature"/>
    <property type="match status" value="1"/>
</dbReference>